<protein>
    <recommendedName>
        <fullName evidence="5">Protein-S-isoprenylcysteine O-methyltransferase</fullName>
        <ecNumber evidence="5">2.1.1.100</ecNumber>
    </recommendedName>
</protein>
<comment type="subcellular location">
    <subcellularLocation>
        <location evidence="5">Endoplasmic reticulum membrane</location>
        <topology evidence="5">Multi-pass membrane protein</topology>
    </subcellularLocation>
    <subcellularLocation>
        <location evidence="1">Membrane</location>
        <topology evidence="1">Multi-pass membrane protein</topology>
    </subcellularLocation>
</comment>
<dbReference type="AlphaFoldDB" id="A0A165Q1P8"/>
<keyword evidence="2 5" id="KW-0812">Transmembrane</keyword>
<keyword evidence="3 5" id="KW-1133">Transmembrane helix</keyword>
<feature type="transmembrane region" description="Helical" evidence="5">
    <location>
        <begin position="93"/>
        <end position="115"/>
    </location>
</feature>
<evidence type="ECO:0000256" key="5">
    <source>
        <dbReference type="RuleBase" id="RU362022"/>
    </source>
</evidence>
<gene>
    <name evidence="6" type="ORF">NEOLEDRAFT_1158072</name>
</gene>
<keyword evidence="5" id="KW-0808">Transferase</keyword>
<reference evidence="6 7" key="1">
    <citation type="journal article" date="2016" name="Mol. Biol. Evol.">
        <title>Comparative Genomics of Early-Diverging Mushroom-Forming Fungi Provides Insights into the Origins of Lignocellulose Decay Capabilities.</title>
        <authorList>
            <person name="Nagy L.G."/>
            <person name="Riley R."/>
            <person name="Tritt A."/>
            <person name="Adam C."/>
            <person name="Daum C."/>
            <person name="Floudas D."/>
            <person name="Sun H."/>
            <person name="Yadav J.S."/>
            <person name="Pangilinan J."/>
            <person name="Larsson K.H."/>
            <person name="Matsuura K."/>
            <person name="Barry K."/>
            <person name="Labutti K."/>
            <person name="Kuo R."/>
            <person name="Ohm R.A."/>
            <person name="Bhattacharya S.S."/>
            <person name="Shirouzu T."/>
            <person name="Yoshinaga Y."/>
            <person name="Martin F.M."/>
            <person name="Grigoriev I.V."/>
            <person name="Hibbett D.S."/>
        </authorList>
    </citation>
    <scope>NUCLEOTIDE SEQUENCE [LARGE SCALE GENOMIC DNA]</scope>
    <source>
        <strain evidence="6 7">HHB14362 ss-1</strain>
    </source>
</reference>
<comment type="caution">
    <text evidence="5">Lacks conserved residue(s) required for the propagation of feature annotation.</text>
</comment>
<dbReference type="EC" id="2.1.1.100" evidence="5"/>
<organism evidence="6 7">
    <name type="scientific">Neolentinus lepideus HHB14362 ss-1</name>
    <dbReference type="NCBI Taxonomy" id="1314782"/>
    <lineage>
        <taxon>Eukaryota</taxon>
        <taxon>Fungi</taxon>
        <taxon>Dikarya</taxon>
        <taxon>Basidiomycota</taxon>
        <taxon>Agaricomycotina</taxon>
        <taxon>Agaricomycetes</taxon>
        <taxon>Gloeophyllales</taxon>
        <taxon>Gloeophyllaceae</taxon>
        <taxon>Neolentinus</taxon>
    </lineage>
</organism>
<keyword evidence="5" id="KW-0949">S-adenosyl-L-methionine</keyword>
<dbReference type="PANTHER" id="PTHR12714">
    <property type="entry name" value="PROTEIN-S ISOPRENYLCYSTEINE O-METHYLTRANSFERASE"/>
    <property type="match status" value="1"/>
</dbReference>
<evidence type="ECO:0000256" key="1">
    <source>
        <dbReference type="ARBA" id="ARBA00004141"/>
    </source>
</evidence>
<evidence type="ECO:0000256" key="2">
    <source>
        <dbReference type="ARBA" id="ARBA00022692"/>
    </source>
</evidence>
<name>A0A165Q1P8_9AGAM</name>
<comment type="catalytic activity">
    <reaction evidence="5">
        <text>[protein]-C-terminal S-[(2E,6E)-farnesyl]-L-cysteine + S-adenosyl-L-methionine = [protein]-C-terminal S-[(2E,6E)-farnesyl]-L-cysteine methyl ester + S-adenosyl-L-homocysteine</text>
        <dbReference type="Rhea" id="RHEA:21672"/>
        <dbReference type="Rhea" id="RHEA-COMP:12125"/>
        <dbReference type="Rhea" id="RHEA-COMP:12126"/>
        <dbReference type="ChEBI" id="CHEBI:57856"/>
        <dbReference type="ChEBI" id="CHEBI:59789"/>
        <dbReference type="ChEBI" id="CHEBI:90510"/>
        <dbReference type="ChEBI" id="CHEBI:90511"/>
        <dbReference type="EC" id="2.1.1.100"/>
    </reaction>
</comment>
<feature type="transmembrane region" description="Helical" evidence="5">
    <location>
        <begin position="189"/>
        <end position="208"/>
    </location>
</feature>
<dbReference type="InterPro" id="IPR007269">
    <property type="entry name" value="ICMT_MeTrfase"/>
</dbReference>
<dbReference type="PANTHER" id="PTHR12714:SF9">
    <property type="entry name" value="PROTEIN-S-ISOPRENYLCYSTEINE O-METHYLTRANSFERASE"/>
    <property type="match status" value="1"/>
</dbReference>
<evidence type="ECO:0000256" key="3">
    <source>
        <dbReference type="ARBA" id="ARBA00022989"/>
    </source>
</evidence>
<evidence type="ECO:0000313" key="6">
    <source>
        <dbReference type="EMBL" id="KZT21797.1"/>
    </source>
</evidence>
<dbReference type="Pfam" id="PF04140">
    <property type="entry name" value="ICMT"/>
    <property type="match status" value="1"/>
</dbReference>
<dbReference type="STRING" id="1314782.A0A165Q1P8"/>
<dbReference type="Proteomes" id="UP000076761">
    <property type="component" value="Unassembled WGS sequence"/>
</dbReference>
<feature type="transmembrane region" description="Helical" evidence="5">
    <location>
        <begin position="153"/>
        <end position="169"/>
    </location>
</feature>
<dbReference type="OrthoDB" id="422086at2759"/>
<evidence type="ECO:0000256" key="4">
    <source>
        <dbReference type="ARBA" id="ARBA00023136"/>
    </source>
</evidence>
<keyword evidence="5" id="KW-0256">Endoplasmic reticulum</keyword>
<dbReference type="GO" id="GO:0005789">
    <property type="term" value="C:endoplasmic reticulum membrane"/>
    <property type="evidence" value="ECO:0007669"/>
    <property type="project" value="UniProtKB-SubCell"/>
</dbReference>
<accession>A0A165Q1P8</accession>
<keyword evidence="5" id="KW-0489">Methyltransferase</keyword>
<dbReference type="Gene3D" id="1.20.120.1630">
    <property type="match status" value="1"/>
</dbReference>
<proteinExistence type="inferred from homology"/>
<dbReference type="EMBL" id="KV425603">
    <property type="protein sequence ID" value="KZT21797.1"/>
    <property type="molecule type" value="Genomic_DNA"/>
</dbReference>
<keyword evidence="4 5" id="KW-0472">Membrane</keyword>
<evidence type="ECO:0000313" key="7">
    <source>
        <dbReference type="Proteomes" id="UP000076761"/>
    </source>
</evidence>
<keyword evidence="7" id="KW-1185">Reference proteome</keyword>
<dbReference type="GO" id="GO:0032259">
    <property type="term" value="P:methylation"/>
    <property type="evidence" value="ECO:0007669"/>
    <property type="project" value="UniProtKB-KW"/>
</dbReference>
<dbReference type="GO" id="GO:0004671">
    <property type="term" value="F:protein C-terminal S-isoprenylcysteine carboxyl O-methyltransferase activity"/>
    <property type="evidence" value="ECO:0007669"/>
    <property type="project" value="UniProtKB-EC"/>
</dbReference>
<comment type="similarity">
    <text evidence="5">Belongs to the class VI-like SAM-binding methyltransferase superfamily. Isoprenylcysteine carboxyl methyltransferase family.</text>
</comment>
<dbReference type="InParanoid" id="A0A165Q1P8"/>
<sequence>MSLYRIPLVLLATGGFHLCLTNPNPGVPAEERKKFSGSESSNETFISRYTSIVKYGLWIGAVCETAVILAHRFPYPPLTDDVLSALIKRPNAASLICVSPRFLVGVAVTLAGTMVRYHCYRTLGRLFTYQLSFREDHQLITHGPYAIVRHPSYTAYIAAFTGLCISWFSEGSWVRESGILESGFGRGTVGALFFSGLSIVGVCVWRPIREDRALRIQFGEKWDEWARRVPYRIFPYIY</sequence>